<sequence length="420" mass="44708">MLPNASLFTFCLPTAATPLEQQQGCSSIPLRKRASLTKPDGTLDIDQAIAQNVATINKHRQNLLNLQRNTGSLPQGWEIKPVAVLPSNVEARLNKRHIEPLTEESDGLLWADQSRLEYLIHGILSAGSSDLWVPLSSCTDPACDSRQKYNASQSSTSAKQYSTFSLQYADNSTVSGPIYKDTVTVAGVTAINQTFSAVTALPATLANSNRDGMFGLAFPAISNMSADPFFVTAASQGAFRTNEFGFYLAPSGSELDLGRVNSNRYSGSIEYQNADPSTGFWQITGGSISIGDTVVASGFGTIIDSGSTIIYGPQAAVEQLYSNIPGATYNSTMKLYLFPCSENVPQVSFSWGGSAFAMSAETFNLGTIDNGSTCAGTLVTKESAGLSLGGDVWLLGDSFMRNVYSVFSIEKNAVGFANLA</sequence>
<evidence type="ECO:0000313" key="6">
    <source>
        <dbReference type="Proteomes" id="UP000518752"/>
    </source>
</evidence>
<feature type="disulfide bond" evidence="2">
    <location>
        <begin position="138"/>
        <end position="143"/>
    </location>
</feature>
<evidence type="ECO:0000256" key="2">
    <source>
        <dbReference type="PIRSR" id="PIRSR601461-2"/>
    </source>
</evidence>
<proteinExistence type="inferred from homology"/>
<dbReference type="EMBL" id="JAACJN010000050">
    <property type="protein sequence ID" value="KAF5382846.1"/>
    <property type="molecule type" value="Genomic_DNA"/>
</dbReference>
<dbReference type="Gene3D" id="2.40.70.10">
    <property type="entry name" value="Acid Proteases"/>
    <property type="match status" value="2"/>
</dbReference>
<evidence type="ECO:0000313" key="5">
    <source>
        <dbReference type="EMBL" id="KAF5382846.1"/>
    </source>
</evidence>
<dbReference type="GO" id="GO:0004190">
    <property type="term" value="F:aspartic-type endopeptidase activity"/>
    <property type="evidence" value="ECO:0007669"/>
    <property type="project" value="InterPro"/>
</dbReference>
<keyword evidence="2" id="KW-1015">Disulfide bond</keyword>
<evidence type="ECO:0000256" key="1">
    <source>
        <dbReference type="ARBA" id="ARBA00007447"/>
    </source>
</evidence>
<name>A0A8H5HG05_9AGAR</name>
<dbReference type="CDD" id="cd05471">
    <property type="entry name" value="pepsin_like"/>
    <property type="match status" value="1"/>
</dbReference>
<keyword evidence="3" id="KW-0732">Signal</keyword>
<dbReference type="InterPro" id="IPR033121">
    <property type="entry name" value="PEPTIDASE_A1"/>
</dbReference>
<reference evidence="5 6" key="1">
    <citation type="journal article" date="2020" name="ISME J.">
        <title>Uncovering the hidden diversity of litter-decomposition mechanisms in mushroom-forming fungi.</title>
        <authorList>
            <person name="Floudas D."/>
            <person name="Bentzer J."/>
            <person name="Ahren D."/>
            <person name="Johansson T."/>
            <person name="Persson P."/>
            <person name="Tunlid A."/>
        </authorList>
    </citation>
    <scope>NUCLEOTIDE SEQUENCE [LARGE SCALE GENOMIC DNA]</scope>
    <source>
        <strain evidence="5 6">CBS 406.79</strain>
    </source>
</reference>
<comment type="caution">
    <text evidence="5">The sequence shown here is derived from an EMBL/GenBank/DDBJ whole genome shotgun (WGS) entry which is preliminary data.</text>
</comment>
<dbReference type="PANTHER" id="PTHR47966:SF51">
    <property type="entry name" value="BETA-SITE APP-CLEAVING ENZYME, ISOFORM A-RELATED"/>
    <property type="match status" value="1"/>
</dbReference>
<dbReference type="InterPro" id="IPR034164">
    <property type="entry name" value="Pepsin-like_dom"/>
</dbReference>
<comment type="similarity">
    <text evidence="1">Belongs to the peptidase A1 family.</text>
</comment>
<dbReference type="OrthoDB" id="15189at2759"/>
<feature type="domain" description="Peptidase A1" evidence="4">
    <location>
        <begin position="107"/>
        <end position="417"/>
    </location>
</feature>
<dbReference type="Proteomes" id="UP000518752">
    <property type="component" value="Unassembled WGS sequence"/>
</dbReference>
<accession>A0A8H5HG05</accession>
<dbReference type="PRINTS" id="PR00792">
    <property type="entry name" value="PEPSIN"/>
</dbReference>
<organism evidence="5 6">
    <name type="scientific">Collybiopsis confluens</name>
    <dbReference type="NCBI Taxonomy" id="2823264"/>
    <lineage>
        <taxon>Eukaryota</taxon>
        <taxon>Fungi</taxon>
        <taxon>Dikarya</taxon>
        <taxon>Basidiomycota</taxon>
        <taxon>Agaricomycotina</taxon>
        <taxon>Agaricomycetes</taxon>
        <taxon>Agaricomycetidae</taxon>
        <taxon>Agaricales</taxon>
        <taxon>Marasmiineae</taxon>
        <taxon>Omphalotaceae</taxon>
        <taxon>Collybiopsis</taxon>
    </lineage>
</organism>
<keyword evidence="6" id="KW-1185">Reference proteome</keyword>
<evidence type="ECO:0000259" key="4">
    <source>
        <dbReference type="PROSITE" id="PS51767"/>
    </source>
</evidence>
<protein>
    <recommendedName>
        <fullName evidence="4">Peptidase A1 domain-containing protein</fullName>
    </recommendedName>
</protein>
<evidence type="ECO:0000256" key="3">
    <source>
        <dbReference type="SAM" id="SignalP"/>
    </source>
</evidence>
<feature type="chain" id="PRO_5034971181" description="Peptidase A1 domain-containing protein" evidence="3">
    <location>
        <begin position="17"/>
        <end position="420"/>
    </location>
</feature>
<dbReference type="InterPro" id="IPR021109">
    <property type="entry name" value="Peptidase_aspartic_dom_sf"/>
</dbReference>
<gene>
    <name evidence="5" type="ORF">D9757_007291</name>
</gene>
<dbReference type="InterPro" id="IPR001461">
    <property type="entry name" value="Aspartic_peptidase_A1"/>
</dbReference>
<feature type="signal peptide" evidence="3">
    <location>
        <begin position="1"/>
        <end position="16"/>
    </location>
</feature>
<dbReference type="PROSITE" id="PS51767">
    <property type="entry name" value="PEPTIDASE_A1"/>
    <property type="match status" value="1"/>
</dbReference>
<dbReference type="PANTHER" id="PTHR47966">
    <property type="entry name" value="BETA-SITE APP-CLEAVING ENZYME, ISOFORM A-RELATED"/>
    <property type="match status" value="1"/>
</dbReference>
<dbReference type="AlphaFoldDB" id="A0A8H5HG05"/>
<dbReference type="GO" id="GO:0006508">
    <property type="term" value="P:proteolysis"/>
    <property type="evidence" value="ECO:0007669"/>
    <property type="project" value="InterPro"/>
</dbReference>
<dbReference type="Pfam" id="PF00026">
    <property type="entry name" value="Asp"/>
    <property type="match status" value="1"/>
</dbReference>
<dbReference type="SUPFAM" id="SSF50630">
    <property type="entry name" value="Acid proteases"/>
    <property type="match status" value="1"/>
</dbReference>